<dbReference type="Pfam" id="PF14291">
    <property type="entry name" value="DUF4371"/>
    <property type="match status" value="1"/>
</dbReference>
<dbReference type="PANTHER" id="PTHR45749:SF28">
    <property type="entry name" value="ZINC FINGER MYM-TYPE PROTEIN 1-LIKE-RELATED"/>
    <property type="match status" value="1"/>
</dbReference>
<comment type="caution">
    <text evidence="3">The sequence shown here is derived from an EMBL/GenBank/DDBJ whole genome shotgun (WGS) entry which is preliminary data.</text>
</comment>
<accession>A0A9Q0DJU9</accession>
<name>A0A9Q0DJU9_9TELE</name>
<gene>
    <name evidence="3" type="ORF">NHX12_010561</name>
</gene>
<reference evidence="3" key="1">
    <citation type="submission" date="2022-07" db="EMBL/GenBank/DDBJ databases">
        <title>Chromosome-level genome of Muraenolepis orangiensis.</title>
        <authorList>
            <person name="Kim J."/>
        </authorList>
    </citation>
    <scope>NUCLEOTIDE SEQUENCE</scope>
    <source>
        <strain evidence="3">KU_S4_2022</strain>
        <tissue evidence="3">Muscle</tissue>
    </source>
</reference>
<sequence length="329" mass="37241">MKTFGDTRIDLQLDEQRRSETTMHNEKVKKNREILKRLIHCVIFLGKQELPFRGHDESRESANRGNYLELLTFLAKYDPDLHYHLSTSKVFIGTSSQIQNDLISAVAEVMGEIIKEEISKAPFVALMLDETSDVSNAAQLSFVLRFVTDSGVKERFVKFEDVTGKKRAEDVAALALGFLEEHGCMDKLVAQCYDGAAVMASGLNGVQAKSFTIDRAQREALSWEEPPERGSLLGGAPRERLSPGRSPQREALSWEEPQRGSLLESPREALSWRSPREALSWEEPPEPRERLSPGRSPQREALSWEEPPEPRERLSPGRSPQREALSWED</sequence>
<dbReference type="EMBL" id="JANIIK010000115">
    <property type="protein sequence ID" value="KAJ3589718.1"/>
    <property type="molecule type" value="Genomic_DNA"/>
</dbReference>
<dbReference type="InterPro" id="IPR025398">
    <property type="entry name" value="DUF4371"/>
</dbReference>
<evidence type="ECO:0000313" key="3">
    <source>
        <dbReference type="EMBL" id="KAJ3589718.1"/>
    </source>
</evidence>
<feature type="domain" description="DUF4371" evidence="2">
    <location>
        <begin position="32"/>
        <end position="205"/>
    </location>
</feature>
<evidence type="ECO:0000256" key="1">
    <source>
        <dbReference type="SAM" id="MobiDB-lite"/>
    </source>
</evidence>
<protein>
    <recommendedName>
        <fullName evidence="2">DUF4371 domain-containing protein</fullName>
    </recommendedName>
</protein>
<proteinExistence type="predicted"/>
<dbReference type="AlphaFoldDB" id="A0A9Q0DJU9"/>
<dbReference type="Proteomes" id="UP001148018">
    <property type="component" value="Unassembled WGS sequence"/>
</dbReference>
<keyword evidence="4" id="KW-1185">Reference proteome</keyword>
<organism evidence="3 4">
    <name type="scientific">Muraenolepis orangiensis</name>
    <name type="common">Patagonian moray cod</name>
    <dbReference type="NCBI Taxonomy" id="630683"/>
    <lineage>
        <taxon>Eukaryota</taxon>
        <taxon>Metazoa</taxon>
        <taxon>Chordata</taxon>
        <taxon>Craniata</taxon>
        <taxon>Vertebrata</taxon>
        <taxon>Euteleostomi</taxon>
        <taxon>Actinopterygii</taxon>
        <taxon>Neopterygii</taxon>
        <taxon>Teleostei</taxon>
        <taxon>Neoteleostei</taxon>
        <taxon>Acanthomorphata</taxon>
        <taxon>Zeiogadaria</taxon>
        <taxon>Gadariae</taxon>
        <taxon>Gadiformes</taxon>
        <taxon>Muraenolepidoidei</taxon>
        <taxon>Muraenolepididae</taxon>
        <taxon>Muraenolepis</taxon>
    </lineage>
</organism>
<dbReference type="PANTHER" id="PTHR45749">
    <property type="match status" value="1"/>
</dbReference>
<dbReference type="OrthoDB" id="8962491at2759"/>
<evidence type="ECO:0000259" key="2">
    <source>
        <dbReference type="Pfam" id="PF14291"/>
    </source>
</evidence>
<evidence type="ECO:0000313" key="4">
    <source>
        <dbReference type="Proteomes" id="UP001148018"/>
    </source>
</evidence>
<feature type="region of interest" description="Disordered" evidence="1">
    <location>
        <begin position="220"/>
        <end position="329"/>
    </location>
</feature>